<dbReference type="AlphaFoldDB" id="A0A975GCC5"/>
<accession>A0A975GCC5</accession>
<dbReference type="Proteomes" id="UP000671852">
    <property type="component" value="Chromosome"/>
</dbReference>
<gene>
    <name evidence="1" type="ORF">GJV85_04955</name>
</gene>
<organism evidence="1 2">
    <name type="scientific">Sulfurimonas aquatica</name>
    <dbReference type="NCBI Taxonomy" id="2672570"/>
    <lineage>
        <taxon>Bacteria</taxon>
        <taxon>Pseudomonadati</taxon>
        <taxon>Campylobacterota</taxon>
        <taxon>Epsilonproteobacteria</taxon>
        <taxon>Campylobacterales</taxon>
        <taxon>Sulfurimonadaceae</taxon>
        <taxon>Sulfurimonas</taxon>
    </lineage>
</organism>
<dbReference type="KEGG" id="saqt:GJV85_04955"/>
<proteinExistence type="predicted"/>
<reference evidence="1" key="2">
    <citation type="submission" date="2021-04" db="EMBL/GenBank/DDBJ databases">
        <title>Isolation and characterization of a novel species of the genus Sulfurimonas.</title>
        <authorList>
            <person name="Fukui M."/>
        </authorList>
    </citation>
    <scope>NUCLEOTIDE SEQUENCE</scope>
    <source>
        <strain evidence="1">H1576</strain>
    </source>
</reference>
<evidence type="ECO:0000313" key="2">
    <source>
        <dbReference type="Proteomes" id="UP000671852"/>
    </source>
</evidence>
<protein>
    <submittedName>
        <fullName evidence="1">Uncharacterized protein</fullName>
    </submittedName>
</protein>
<sequence length="522" mass="59765">MKKIFLLAISLISILILYLFFTNSKSNLYAYTYDNDSVYELNFSQDSILLKSDLIPTDISYKYKVDALLNMRILKKSENYIWSLFELSSFNLEGVGVDKNVLDLLRPYYQSMFLVKYSLDGKVLDFKFPGKIENFAGLLQLIYSLEIINLDKQSYKIEQKDSIGVYDVFYKKISNSIEKQKSRYTQVINPSKEYGANVTNSITKATVDAKGSWLKRLELSESITLLDEEGNRFAKNKNIIFLKKIPQSIDQSLKIYKEKKDIKTLLAEFTLLEQKDINIFEKISNDNIKKKFIQTHTTLEKLSTKIDEKSTLTNIKQYIKAFPNETHKLKKIILESDDVTSMRMIAILPIVNTDEAEDLLNELAVDDKTRHINKIRSIIALGDISKPSVQTIETLIGISDTRGDELNDDKSDTSLLALSRYAKDEQNKEAIVSYIRSEYASATSLSKEKNILLSMQNAGAKNFLDEIQASLNSNSIKVKNLALKTIATIDNKSLREEILTEQLQKQNSEKSIKLIKELLLEK</sequence>
<evidence type="ECO:0000313" key="1">
    <source>
        <dbReference type="EMBL" id="QSZ41480.1"/>
    </source>
</evidence>
<name>A0A975GCC5_9BACT</name>
<dbReference type="EMBL" id="CP046072">
    <property type="protein sequence ID" value="QSZ41480.1"/>
    <property type="molecule type" value="Genomic_DNA"/>
</dbReference>
<dbReference type="RefSeq" id="WP_207562762.1">
    <property type="nucleotide sequence ID" value="NZ_CP046072.1"/>
</dbReference>
<reference evidence="1" key="1">
    <citation type="submission" date="2019-11" db="EMBL/GenBank/DDBJ databases">
        <authorList>
            <person name="Kojima H."/>
        </authorList>
    </citation>
    <scope>NUCLEOTIDE SEQUENCE</scope>
    <source>
        <strain evidence="1">H1576</strain>
    </source>
</reference>
<keyword evidence="2" id="KW-1185">Reference proteome</keyword>